<proteinExistence type="inferred from homology"/>
<reference evidence="11 12" key="1">
    <citation type="submission" date="2020-08" db="EMBL/GenBank/DDBJ databases">
        <title>Genomic Encyclopedia of Type Strains, Phase IV (KMG-V): Genome sequencing to study the core and pangenomes of soil and plant-associated prokaryotes.</title>
        <authorList>
            <person name="Whitman W."/>
        </authorList>
    </citation>
    <scope>NUCLEOTIDE SEQUENCE [LARGE SCALE GENOMIC DNA]</scope>
    <source>
        <strain evidence="11 12">X5P3</strain>
    </source>
</reference>
<dbReference type="InterPro" id="IPR036264">
    <property type="entry name" value="Bact_exopeptidase_dim_dom"/>
</dbReference>
<keyword evidence="5" id="KW-0028">Amino-acid biosynthesis</keyword>
<keyword evidence="8" id="KW-0862">Zinc</keyword>
<dbReference type="InterPro" id="IPR001261">
    <property type="entry name" value="ArgE/DapE_CS"/>
</dbReference>
<comment type="similarity">
    <text evidence="2">Belongs to the peptidase M20A family. ArgE subfamily.</text>
</comment>
<dbReference type="GO" id="GO:0046872">
    <property type="term" value="F:metal ion binding"/>
    <property type="evidence" value="ECO:0007669"/>
    <property type="project" value="UniProtKB-KW"/>
</dbReference>
<evidence type="ECO:0000256" key="4">
    <source>
        <dbReference type="ARBA" id="ARBA00022571"/>
    </source>
</evidence>
<keyword evidence="3" id="KW-0963">Cytoplasm</keyword>
<dbReference type="Gene3D" id="3.40.630.10">
    <property type="entry name" value="Zn peptidases"/>
    <property type="match status" value="1"/>
</dbReference>
<evidence type="ECO:0000259" key="10">
    <source>
        <dbReference type="Pfam" id="PF07687"/>
    </source>
</evidence>
<evidence type="ECO:0000313" key="12">
    <source>
        <dbReference type="Proteomes" id="UP000584867"/>
    </source>
</evidence>
<evidence type="ECO:0000256" key="1">
    <source>
        <dbReference type="ARBA" id="ARBA00001947"/>
    </source>
</evidence>
<dbReference type="InterPro" id="IPR002933">
    <property type="entry name" value="Peptidase_M20"/>
</dbReference>
<evidence type="ECO:0000256" key="9">
    <source>
        <dbReference type="ARBA" id="ARBA00023285"/>
    </source>
</evidence>
<dbReference type="RefSeq" id="WP_184260348.1">
    <property type="nucleotide sequence ID" value="NZ_JACHIO010000029.1"/>
</dbReference>
<dbReference type="SUPFAM" id="SSF53187">
    <property type="entry name" value="Zn-dependent exopeptidases"/>
    <property type="match status" value="1"/>
</dbReference>
<dbReference type="PANTHER" id="PTHR43808">
    <property type="entry name" value="ACETYLORNITHINE DEACETYLASE"/>
    <property type="match status" value="1"/>
</dbReference>
<dbReference type="Gene3D" id="3.30.70.360">
    <property type="match status" value="1"/>
</dbReference>
<dbReference type="InterPro" id="IPR011650">
    <property type="entry name" value="Peptidase_M20_dimer"/>
</dbReference>
<comment type="caution">
    <text evidence="11">The sequence shown here is derived from an EMBL/GenBank/DDBJ whole genome shotgun (WGS) entry which is preliminary data.</text>
</comment>
<protein>
    <submittedName>
        <fullName evidence="11">Acetylornithine deacetylase</fullName>
        <ecNumber evidence="11">3.5.1.16</ecNumber>
    </submittedName>
</protein>
<dbReference type="NCBIfam" id="TIGR01892">
    <property type="entry name" value="AcOrn-deacetyl"/>
    <property type="match status" value="1"/>
</dbReference>
<evidence type="ECO:0000256" key="8">
    <source>
        <dbReference type="ARBA" id="ARBA00022833"/>
    </source>
</evidence>
<organism evidence="11 12">
    <name type="scientific">Granulicella mallensis</name>
    <dbReference type="NCBI Taxonomy" id="940614"/>
    <lineage>
        <taxon>Bacteria</taxon>
        <taxon>Pseudomonadati</taxon>
        <taxon>Acidobacteriota</taxon>
        <taxon>Terriglobia</taxon>
        <taxon>Terriglobales</taxon>
        <taxon>Acidobacteriaceae</taxon>
        <taxon>Granulicella</taxon>
    </lineage>
</organism>
<evidence type="ECO:0000256" key="6">
    <source>
        <dbReference type="ARBA" id="ARBA00022723"/>
    </source>
</evidence>
<sequence length="377" mass="40589">MTAADYLLDLIRIRSVSASSNRAVVDYARNVLHQAGWSTRELAYIDANAVEKVNLIAAPPRQDVSARSVDLAFVCHTDTVPFSSSWAGALEPFADEEHIYGCGACDVKGFLACLLQAAALQPHGDWAEGVRIVLTADEEIGCVGAKDLLAQDAIRPRRLVIGEPTSLHAARAGKGYCLSEVVVQGIEAHSAHPEQGASAIFAASRMIRSIEELAVQLRAQTHDLFHPAYTTVNVGTVEGGTAKNIIAGECRFLVEWRPVPGLDPEFIPAALQSYAEALQQRDSRIRCTIHSLRQQAGFETAEISTLVQTLVEKTGQAPASIPFGSEASVFAPIAEETVVFGPGDMQTAHSDRERVPVAELEKTVAVLKSLMFPKNPV</sequence>
<keyword evidence="9" id="KW-0170">Cobalt</keyword>
<dbReference type="AlphaFoldDB" id="A0A7W8EDC3"/>
<evidence type="ECO:0000256" key="2">
    <source>
        <dbReference type="ARBA" id="ARBA00005691"/>
    </source>
</evidence>
<keyword evidence="4" id="KW-0055">Arginine biosynthesis</keyword>
<dbReference type="PANTHER" id="PTHR43808:SF31">
    <property type="entry name" value="N-ACETYL-L-CITRULLINE DEACETYLASE"/>
    <property type="match status" value="1"/>
</dbReference>
<dbReference type="EMBL" id="JACHIO010000029">
    <property type="protein sequence ID" value="MBB5066560.1"/>
    <property type="molecule type" value="Genomic_DNA"/>
</dbReference>
<evidence type="ECO:0000256" key="7">
    <source>
        <dbReference type="ARBA" id="ARBA00022801"/>
    </source>
</evidence>
<evidence type="ECO:0000256" key="5">
    <source>
        <dbReference type="ARBA" id="ARBA00022605"/>
    </source>
</evidence>
<dbReference type="GO" id="GO:0006526">
    <property type="term" value="P:L-arginine biosynthetic process"/>
    <property type="evidence" value="ECO:0007669"/>
    <property type="project" value="UniProtKB-KW"/>
</dbReference>
<dbReference type="InterPro" id="IPR010169">
    <property type="entry name" value="AcOrn-deacetyl"/>
</dbReference>
<feature type="domain" description="Peptidase M20 dimerisation" evidence="10">
    <location>
        <begin position="174"/>
        <end position="280"/>
    </location>
</feature>
<dbReference type="Pfam" id="PF07687">
    <property type="entry name" value="M20_dimer"/>
    <property type="match status" value="1"/>
</dbReference>
<dbReference type="EC" id="3.5.1.16" evidence="11"/>
<gene>
    <name evidence="11" type="ORF">HDF15_004940</name>
</gene>
<dbReference type="PROSITE" id="PS00759">
    <property type="entry name" value="ARGE_DAPE_CPG2_2"/>
    <property type="match status" value="1"/>
</dbReference>
<comment type="cofactor">
    <cofactor evidence="1">
        <name>Zn(2+)</name>
        <dbReference type="ChEBI" id="CHEBI:29105"/>
    </cofactor>
</comment>
<dbReference type="Proteomes" id="UP000584867">
    <property type="component" value="Unassembled WGS sequence"/>
</dbReference>
<dbReference type="SUPFAM" id="SSF55031">
    <property type="entry name" value="Bacterial exopeptidase dimerisation domain"/>
    <property type="match status" value="1"/>
</dbReference>
<keyword evidence="7 11" id="KW-0378">Hydrolase</keyword>
<accession>A0A7W8EDC3</accession>
<name>A0A7W8EDC3_9BACT</name>
<evidence type="ECO:0000313" key="11">
    <source>
        <dbReference type="EMBL" id="MBB5066560.1"/>
    </source>
</evidence>
<dbReference type="GO" id="GO:0008777">
    <property type="term" value="F:acetylornithine deacetylase activity"/>
    <property type="evidence" value="ECO:0007669"/>
    <property type="project" value="UniProtKB-EC"/>
</dbReference>
<dbReference type="InterPro" id="IPR050072">
    <property type="entry name" value="Peptidase_M20A"/>
</dbReference>
<keyword evidence="6" id="KW-0479">Metal-binding</keyword>
<evidence type="ECO:0000256" key="3">
    <source>
        <dbReference type="ARBA" id="ARBA00022490"/>
    </source>
</evidence>
<dbReference type="Pfam" id="PF01546">
    <property type="entry name" value="Peptidase_M20"/>
    <property type="match status" value="1"/>
</dbReference>